<proteinExistence type="predicted"/>
<dbReference type="EMBL" id="HBUF01338878">
    <property type="protein sequence ID" value="CAG6699070.1"/>
    <property type="molecule type" value="Transcribed_RNA"/>
</dbReference>
<protein>
    <submittedName>
        <fullName evidence="1">Uncharacterized protein</fullName>
    </submittedName>
</protein>
<dbReference type="EMBL" id="HBUF01338873">
    <property type="protein sequence ID" value="CAG6699059.1"/>
    <property type="molecule type" value="Transcribed_RNA"/>
</dbReference>
<organism evidence="1">
    <name type="scientific">Cacopsylla melanoneura</name>
    <dbReference type="NCBI Taxonomy" id="428564"/>
    <lineage>
        <taxon>Eukaryota</taxon>
        <taxon>Metazoa</taxon>
        <taxon>Ecdysozoa</taxon>
        <taxon>Arthropoda</taxon>
        <taxon>Hexapoda</taxon>
        <taxon>Insecta</taxon>
        <taxon>Pterygota</taxon>
        <taxon>Neoptera</taxon>
        <taxon>Paraneoptera</taxon>
        <taxon>Hemiptera</taxon>
        <taxon>Sternorrhyncha</taxon>
        <taxon>Psylloidea</taxon>
        <taxon>Psyllidae</taxon>
        <taxon>Psyllinae</taxon>
        <taxon>Cacopsylla</taxon>
    </lineage>
</organism>
<dbReference type="EMBL" id="HBUF01338877">
    <property type="protein sequence ID" value="CAG6699068.1"/>
    <property type="molecule type" value="Transcribed_RNA"/>
</dbReference>
<dbReference type="EMBL" id="HBUF01338876">
    <property type="protein sequence ID" value="CAG6699065.1"/>
    <property type="molecule type" value="Transcribed_RNA"/>
</dbReference>
<name>A0A8D8U623_9HEMI</name>
<dbReference type="EMBL" id="HBUF01338874">
    <property type="protein sequence ID" value="CAG6699061.1"/>
    <property type="molecule type" value="Transcribed_RNA"/>
</dbReference>
<accession>A0A8D8U623</accession>
<dbReference type="EMBL" id="HBUF01338879">
    <property type="protein sequence ID" value="CAG6699072.1"/>
    <property type="molecule type" value="Transcribed_RNA"/>
</dbReference>
<sequence>MAIYYAFTYMGYKNRMKLFLLRNLNTAATESGSFLRISGTEVRGKLDGLYRNLEHFTRMCSIVRGSLQHIGLSSLLNKYTWEKLQCPTRSLIKHTSSNLDF</sequence>
<dbReference type="AlphaFoldDB" id="A0A8D8U623"/>
<dbReference type="EMBL" id="HBUF01338872">
    <property type="protein sequence ID" value="CAG6699057.1"/>
    <property type="molecule type" value="Transcribed_RNA"/>
</dbReference>
<dbReference type="EMBL" id="HBUF01338875">
    <property type="protein sequence ID" value="CAG6699063.1"/>
    <property type="molecule type" value="Transcribed_RNA"/>
</dbReference>
<evidence type="ECO:0000313" key="1">
    <source>
        <dbReference type="EMBL" id="CAG6699059.1"/>
    </source>
</evidence>
<reference evidence="1" key="1">
    <citation type="submission" date="2021-05" db="EMBL/GenBank/DDBJ databases">
        <authorList>
            <person name="Alioto T."/>
            <person name="Alioto T."/>
            <person name="Gomez Garrido J."/>
        </authorList>
    </citation>
    <scope>NUCLEOTIDE SEQUENCE</scope>
</reference>